<sequence>MGLFSWFQKENTPSTQGLDEIPQKTECYHIEGFLNCVYFSNAVEAGDRLTAKYPNIKVDVSAYIKQQWSERARELQQEFKTTQSTSPFIYEGCDSDQLKLIGGYTDFAKKIKSAYKMNVPLD</sequence>
<dbReference type="Proteomes" id="UP000242381">
    <property type="component" value="Unassembled WGS sequence"/>
</dbReference>
<protein>
    <submittedName>
        <fullName evidence="1">Uncharacterized protein</fullName>
    </submittedName>
</protein>
<evidence type="ECO:0000313" key="2">
    <source>
        <dbReference type="Proteomes" id="UP000242381"/>
    </source>
</evidence>
<proteinExistence type="predicted"/>
<evidence type="ECO:0000313" key="1">
    <source>
        <dbReference type="EMBL" id="ORE19039.1"/>
    </source>
</evidence>
<dbReference type="AlphaFoldDB" id="A0A0A1N8N2"/>
<dbReference type="OMA" id="SPFIYEG"/>
<reference evidence="1 2" key="1">
    <citation type="journal article" date="2016" name="Proc. Natl. Acad. Sci. U.S.A.">
        <title>Lipid metabolic changes in an early divergent fungus govern the establishment of a mutualistic symbiosis with endobacteria.</title>
        <authorList>
            <person name="Lastovetsky O.A."/>
            <person name="Gaspar M.L."/>
            <person name="Mondo S.J."/>
            <person name="LaButti K.M."/>
            <person name="Sandor L."/>
            <person name="Grigoriev I.V."/>
            <person name="Henry S.A."/>
            <person name="Pawlowska T.E."/>
        </authorList>
    </citation>
    <scope>NUCLEOTIDE SEQUENCE [LARGE SCALE GENOMIC DNA]</scope>
    <source>
        <strain evidence="1 2">ATCC 11559</strain>
    </source>
</reference>
<name>A0A0A1N8N2_RHIZD</name>
<dbReference type="EMBL" id="KV921318">
    <property type="protein sequence ID" value="ORE19039.1"/>
    <property type="molecule type" value="Genomic_DNA"/>
</dbReference>
<gene>
    <name evidence="1" type="ORF">BCV71DRAFT_226585</name>
</gene>
<organism evidence="1 2">
    <name type="scientific">Rhizopus microsporus</name>
    <dbReference type="NCBI Taxonomy" id="58291"/>
    <lineage>
        <taxon>Eukaryota</taxon>
        <taxon>Fungi</taxon>
        <taxon>Fungi incertae sedis</taxon>
        <taxon>Mucoromycota</taxon>
        <taxon>Mucoromycotina</taxon>
        <taxon>Mucoromycetes</taxon>
        <taxon>Mucorales</taxon>
        <taxon>Mucorineae</taxon>
        <taxon>Rhizopodaceae</taxon>
        <taxon>Rhizopus</taxon>
    </lineage>
</organism>
<dbReference type="OrthoDB" id="2114940at2759"/>
<dbReference type="VEuPathDB" id="FungiDB:BCV72DRAFT_222327"/>
<accession>A0A0A1N8N2</accession>